<comment type="caution">
    <text evidence="2">The sequence shown here is derived from an EMBL/GenBank/DDBJ whole genome shotgun (WGS) entry which is preliminary data.</text>
</comment>
<dbReference type="Proteomes" id="UP000777438">
    <property type="component" value="Unassembled WGS sequence"/>
</dbReference>
<proteinExistence type="predicted"/>
<feature type="region of interest" description="Disordered" evidence="1">
    <location>
        <begin position="101"/>
        <end position="128"/>
    </location>
</feature>
<dbReference type="EMBL" id="JAGPYM010000023">
    <property type="protein sequence ID" value="KAH6883555.1"/>
    <property type="molecule type" value="Genomic_DNA"/>
</dbReference>
<name>A0A9P8VX55_9HYPO</name>
<dbReference type="AlphaFoldDB" id="A0A9P8VX55"/>
<organism evidence="2 3">
    <name type="scientific">Thelonectria olida</name>
    <dbReference type="NCBI Taxonomy" id="1576542"/>
    <lineage>
        <taxon>Eukaryota</taxon>
        <taxon>Fungi</taxon>
        <taxon>Dikarya</taxon>
        <taxon>Ascomycota</taxon>
        <taxon>Pezizomycotina</taxon>
        <taxon>Sordariomycetes</taxon>
        <taxon>Hypocreomycetidae</taxon>
        <taxon>Hypocreales</taxon>
        <taxon>Nectriaceae</taxon>
        <taxon>Thelonectria</taxon>
    </lineage>
</organism>
<evidence type="ECO:0000313" key="3">
    <source>
        <dbReference type="Proteomes" id="UP000777438"/>
    </source>
</evidence>
<keyword evidence="3" id="KW-1185">Reference proteome</keyword>
<evidence type="ECO:0000256" key="1">
    <source>
        <dbReference type="SAM" id="MobiDB-lite"/>
    </source>
</evidence>
<feature type="compositionally biased region" description="Polar residues" evidence="1">
    <location>
        <begin position="101"/>
        <end position="126"/>
    </location>
</feature>
<sequence length="237" mass="25922">MVASWTYNLYDFEAVKMSFITTCMHSSCIDPSPCLLNGVQVLGRLSPDGLKVAPIGCAPGHWLDGIGPYVFTEQGSMQLSVPTDFYSRKAQAVVQAGDKTGSSTAVQPQLDPQAQSQTQAAETPQSHGYGLSRDKIWVQWDRQKTLWLPPDYRPCTLAISPSSATIALGCRSGRVLVGFEASDVSTTYPWSLMAWRDPSAIWRSSSFGYVNSTFQVVSGVSVSDESFQLYLKIQAMD</sequence>
<gene>
    <name evidence="2" type="ORF">B0T10DRAFT_565143</name>
</gene>
<reference evidence="2 3" key="1">
    <citation type="journal article" date="2021" name="Nat. Commun.">
        <title>Genetic determinants of endophytism in the Arabidopsis root mycobiome.</title>
        <authorList>
            <person name="Mesny F."/>
            <person name="Miyauchi S."/>
            <person name="Thiergart T."/>
            <person name="Pickel B."/>
            <person name="Atanasova L."/>
            <person name="Karlsson M."/>
            <person name="Huettel B."/>
            <person name="Barry K.W."/>
            <person name="Haridas S."/>
            <person name="Chen C."/>
            <person name="Bauer D."/>
            <person name="Andreopoulos W."/>
            <person name="Pangilinan J."/>
            <person name="LaButti K."/>
            <person name="Riley R."/>
            <person name="Lipzen A."/>
            <person name="Clum A."/>
            <person name="Drula E."/>
            <person name="Henrissat B."/>
            <person name="Kohler A."/>
            <person name="Grigoriev I.V."/>
            <person name="Martin F.M."/>
            <person name="Hacquard S."/>
        </authorList>
    </citation>
    <scope>NUCLEOTIDE SEQUENCE [LARGE SCALE GENOMIC DNA]</scope>
    <source>
        <strain evidence="2 3">MPI-CAGE-CH-0241</strain>
    </source>
</reference>
<dbReference type="OrthoDB" id="674604at2759"/>
<evidence type="ECO:0000313" key="2">
    <source>
        <dbReference type="EMBL" id="KAH6883555.1"/>
    </source>
</evidence>
<accession>A0A9P8VX55</accession>
<protein>
    <submittedName>
        <fullName evidence="2">Uncharacterized protein</fullName>
    </submittedName>
</protein>